<feature type="region of interest" description="Disordered" evidence="1">
    <location>
        <begin position="244"/>
        <end position="272"/>
    </location>
</feature>
<proteinExistence type="predicted"/>
<organism evidence="2 3">
    <name type="scientific">Penicillium subrubescens</name>
    <dbReference type="NCBI Taxonomy" id="1316194"/>
    <lineage>
        <taxon>Eukaryota</taxon>
        <taxon>Fungi</taxon>
        <taxon>Dikarya</taxon>
        <taxon>Ascomycota</taxon>
        <taxon>Pezizomycotina</taxon>
        <taxon>Eurotiomycetes</taxon>
        <taxon>Eurotiomycetidae</taxon>
        <taxon>Eurotiales</taxon>
        <taxon>Aspergillaceae</taxon>
        <taxon>Penicillium</taxon>
    </lineage>
</organism>
<accession>A0A1Q5TFZ2</accession>
<sequence length="629" mass="70482">MSEDCPLICHKVPSIIQIHPYTKHERFYAPEIRLFEACNVDEFDGIETWRHKDRKPSYRFGYDIDAIAFQCALRGKALLHTFQVEEITSGRGSEGTAQPLKLWSDLDGRNKSVSFLVQQSKPYYHIDVPLRLFGNSIHTSDSGIRIRVELVSRKTKKGRNSMNKTGLLRRFSDLLRHSPPDKEPGLAGRDPRQEIADSIVEDDLPAQDTQFLLSLGHLRFEFTNSNDASKFQDELETFFLENRETEPSPGQHVSISRENSEGAGSPSPIVIPEHIDGLDIRPRRESMGNQFNIPNIWDPLRPGPLRRPSNGVNNPGFARPPMSPETATLPQVTKDLDYRIRGIKPEHTGPDLLSYLSRKLGIEPTVVGRIKALATSQTGDKVAVVAWRPQPACLSTPGKEEWEFGPTSDEDDTYITVDTHFRGVTVLYSPPPDVPHMIDVCAVAGLGGHAWGSFKYKGASQSFMWVLDVLRDRLPNARLMTYGSKTRLDGNESTQTLKDLGKLLRDEMRSVMRRRSQSVLSSTMSHLGNAFAVPSFFIAHSLGGLTVKETADGQWKMIGTPKRILVDRGSATDGEVWGAGHINTHPLNRNHSDLVKFSSPNDPDLERVLHELLNLVGYVDIDTLEEELD</sequence>
<reference evidence="2 3" key="1">
    <citation type="submission" date="2016-10" db="EMBL/GenBank/DDBJ databases">
        <title>Genome sequence of the ascomycete fungus Penicillium subrubescens.</title>
        <authorList>
            <person name="De Vries R.P."/>
            <person name="Peng M."/>
            <person name="Dilokpimol A."/>
            <person name="Hilden K."/>
            <person name="Makela M.R."/>
            <person name="Grigoriev I."/>
            <person name="Riley R."/>
            <person name="Granchi Z."/>
        </authorList>
    </citation>
    <scope>NUCLEOTIDE SEQUENCE [LARGE SCALE GENOMIC DNA]</scope>
    <source>
        <strain evidence="2 3">CBS 132785</strain>
    </source>
</reference>
<dbReference type="Proteomes" id="UP000186955">
    <property type="component" value="Unassembled WGS sequence"/>
</dbReference>
<keyword evidence="3" id="KW-1185">Reference proteome</keyword>
<dbReference type="AlphaFoldDB" id="A0A1Q5TFZ2"/>
<evidence type="ECO:0000256" key="1">
    <source>
        <dbReference type="SAM" id="MobiDB-lite"/>
    </source>
</evidence>
<name>A0A1Q5TFZ2_9EURO</name>
<evidence type="ECO:0000313" key="2">
    <source>
        <dbReference type="EMBL" id="OKO99153.1"/>
    </source>
</evidence>
<dbReference type="EMBL" id="MNBE01000664">
    <property type="protein sequence ID" value="OKO99153.1"/>
    <property type="molecule type" value="Genomic_DNA"/>
</dbReference>
<gene>
    <name evidence="2" type="ORF">PENSUB_8540</name>
</gene>
<evidence type="ECO:0000313" key="3">
    <source>
        <dbReference type="Proteomes" id="UP000186955"/>
    </source>
</evidence>
<comment type="caution">
    <text evidence="2">The sequence shown here is derived from an EMBL/GenBank/DDBJ whole genome shotgun (WGS) entry which is preliminary data.</text>
</comment>
<protein>
    <submittedName>
        <fullName evidence="2">Uncharacterized protein</fullName>
    </submittedName>
</protein>